<name>A0ABV5G8A8_9MICC</name>
<gene>
    <name evidence="2" type="ORF">ACFFX0_30075</name>
</gene>
<proteinExistence type="predicted"/>
<feature type="compositionally biased region" description="Basic residues" evidence="1">
    <location>
        <begin position="65"/>
        <end position="76"/>
    </location>
</feature>
<evidence type="ECO:0000313" key="3">
    <source>
        <dbReference type="Proteomes" id="UP001589575"/>
    </source>
</evidence>
<keyword evidence="3" id="KW-1185">Reference proteome</keyword>
<feature type="region of interest" description="Disordered" evidence="1">
    <location>
        <begin position="1"/>
        <end position="42"/>
    </location>
</feature>
<comment type="caution">
    <text evidence="2">The sequence shown here is derived from an EMBL/GenBank/DDBJ whole genome shotgun (WGS) entry which is preliminary data.</text>
</comment>
<sequence>GVDSRSGQHVLQGVSAPGRARPRHRPLIRRIPFPPGPSRTDSRRAALRFGLDRTSYKAGAPACPRHSHAVGSRRRQSSSLKILWLQF</sequence>
<feature type="region of interest" description="Disordered" evidence="1">
    <location>
        <begin position="57"/>
        <end position="78"/>
    </location>
</feature>
<feature type="non-terminal residue" evidence="2">
    <location>
        <position position="1"/>
    </location>
</feature>
<dbReference type="Proteomes" id="UP001589575">
    <property type="component" value="Unassembled WGS sequence"/>
</dbReference>
<organism evidence="2 3">
    <name type="scientific">Citricoccus parietis</name>
    <dbReference type="NCBI Taxonomy" id="592307"/>
    <lineage>
        <taxon>Bacteria</taxon>
        <taxon>Bacillati</taxon>
        <taxon>Actinomycetota</taxon>
        <taxon>Actinomycetes</taxon>
        <taxon>Micrococcales</taxon>
        <taxon>Micrococcaceae</taxon>
        <taxon>Citricoccus</taxon>
    </lineage>
</organism>
<reference evidence="2 3" key="1">
    <citation type="submission" date="2024-09" db="EMBL/GenBank/DDBJ databases">
        <authorList>
            <person name="Sun Q."/>
            <person name="Mori K."/>
        </authorList>
    </citation>
    <scope>NUCLEOTIDE SEQUENCE [LARGE SCALE GENOMIC DNA]</scope>
    <source>
        <strain evidence="2 3">CCM 7609</strain>
    </source>
</reference>
<protein>
    <submittedName>
        <fullName evidence="2">Uncharacterized protein</fullName>
    </submittedName>
</protein>
<evidence type="ECO:0000256" key="1">
    <source>
        <dbReference type="SAM" id="MobiDB-lite"/>
    </source>
</evidence>
<evidence type="ECO:0000313" key="2">
    <source>
        <dbReference type="EMBL" id="MFB9075191.1"/>
    </source>
</evidence>
<accession>A0ABV5G8A8</accession>
<dbReference type="EMBL" id="JBHMFI010000020">
    <property type="protein sequence ID" value="MFB9075191.1"/>
    <property type="molecule type" value="Genomic_DNA"/>
</dbReference>